<name>A0ACB5STH7_AMBMO</name>
<accession>A0ACB5STH7</accession>
<gene>
    <name evidence="1" type="ORF">Amon02_000083000</name>
</gene>
<reference evidence="1" key="1">
    <citation type="submission" date="2023-04" db="EMBL/GenBank/DDBJ databases">
        <title>Ambrosiozyma monospora NBRC 10751.</title>
        <authorList>
            <person name="Ichikawa N."/>
            <person name="Sato H."/>
            <person name="Tonouchi N."/>
        </authorList>
    </citation>
    <scope>NUCLEOTIDE SEQUENCE</scope>
    <source>
        <strain evidence="1">NBRC 10751</strain>
    </source>
</reference>
<sequence length="651" mass="75752">MDDGKDKDKGLQKFIDILKDLPMELLTRIGSGFLSREFHLKELVMMTCADDTLDSMILQIFKTGQLEYNRFDIHEGFTMSHIDGWIMYPNFAYEQLLKFMKRYDLHFDNVSVHLDAFYSLKSKGLEVPELLTEYSSGVILFIVDLPLTPAKNIPFLSKVIELHIRLTDEHIDQEKFDFDYLEKATHITSFILECTPENLFVPFREIAYQLSQEQETLKYFKLILHVPDAPDFELGQETIIWVQKCASIDLQTDFALHSDNADLDMNRAGFFGQFYEGLWKVVKDDSVYLDLLQGAGNNPLTSFPKLKSLNLMVNEYSQSCSSDTIEELNIGVTEHMTGTIWFLGMNKLRKLKLHDCHLETITMPPWIQHLELNYVTLEQQTIAPRWLKTLKIRCGNEMPRLLCLHMDHLQKCSIEVGDISIPSLNTFFGQLPECITKLEFSALSNLQWDSFDLQFFPQVEELSISRSENISSPFEVHKLCGPNVKKLRLDVGRNFTETAIIPHQVENFEFIFNESRDYCQLLNRLCFWENLQSLTIKSRRMIFDLRGLKIDKLFHLKLIHISSPQVFLSLMTRSTSNDNTIKIIFSIVPDSLKQFEFSIEKPEERSGDQRNGRKGPDKESMHVTYMFPMVYLPKFMKFDAYETMKSFVSTT</sequence>
<organism evidence="1 2">
    <name type="scientific">Ambrosiozyma monospora</name>
    <name type="common">Yeast</name>
    <name type="synonym">Endomycopsis monosporus</name>
    <dbReference type="NCBI Taxonomy" id="43982"/>
    <lineage>
        <taxon>Eukaryota</taxon>
        <taxon>Fungi</taxon>
        <taxon>Dikarya</taxon>
        <taxon>Ascomycota</taxon>
        <taxon>Saccharomycotina</taxon>
        <taxon>Pichiomycetes</taxon>
        <taxon>Pichiales</taxon>
        <taxon>Pichiaceae</taxon>
        <taxon>Ambrosiozyma</taxon>
    </lineage>
</organism>
<proteinExistence type="predicted"/>
<evidence type="ECO:0000313" key="1">
    <source>
        <dbReference type="EMBL" id="GME72053.1"/>
    </source>
</evidence>
<evidence type="ECO:0000313" key="2">
    <source>
        <dbReference type="Proteomes" id="UP001165064"/>
    </source>
</evidence>
<protein>
    <submittedName>
        <fullName evidence="1">Unnamed protein product</fullName>
    </submittedName>
</protein>
<comment type="caution">
    <text evidence="1">The sequence shown here is derived from an EMBL/GenBank/DDBJ whole genome shotgun (WGS) entry which is preliminary data.</text>
</comment>
<keyword evidence="2" id="KW-1185">Reference proteome</keyword>
<dbReference type="Proteomes" id="UP001165064">
    <property type="component" value="Unassembled WGS sequence"/>
</dbReference>
<dbReference type="EMBL" id="BSXS01000333">
    <property type="protein sequence ID" value="GME72053.1"/>
    <property type="molecule type" value="Genomic_DNA"/>
</dbReference>